<accession>A0AAU9L3F1</accession>
<proteinExistence type="predicted"/>
<reference evidence="1" key="1">
    <citation type="submission" date="2021-11" db="EMBL/GenBank/DDBJ databases">
        <authorList>
            <person name="Islam A."/>
            <person name="Islam S."/>
            <person name="Flora M.S."/>
            <person name="Rahman M."/>
            <person name="Ziaur R.M."/>
            <person name="Epstein J.H."/>
            <person name="Hassan M."/>
            <person name="Klassen M."/>
            <person name="Woodard K."/>
            <person name="Webb A."/>
            <person name="Webby R.J."/>
            <person name="El Zowalaty M.E."/>
        </authorList>
    </citation>
    <scope>NUCLEOTIDE SEQUENCE</scope>
    <source>
        <strain evidence="1">Pbs3</strain>
    </source>
</reference>
<protein>
    <submittedName>
        <fullName evidence="1">Uncharacterized protein</fullName>
    </submittedName>
</protein>
<name>A0AAU9L3F1_9STRA</name>
<sequence>MGKKSDGAELLVVVDAAVGVKELAGKQAHDDRDGKAYGGRFKTPVRLAECYDHGVLKTDQILRRPQAANATGGRCSKFRATPFVTDGLGSTKTAFWSYLPTMDNSLSFGNVGAVRALIVKLKHQVPMTALKAVCHERRVTDKFSSANMCCSQSPPGVLLATA</sequence>
<dbReference type="AlphaFoldDB" id="A0AAU9L3F1"/>
<dbReference type="EMBL" id="CAKKTJ010000281">
    <property type="protein sequence ID" value="CAH0478827.1"/>
    <property type="molecule type" value="Genomic_DNA"/>
</dbReference>
<evidence type="ECO:0000313" key="2">
    <source>
        <dbReference type="Proteomes" id="UP001160483"/>
    </source>
</evidence>
<comment type="caution">
    <text evidence="1">The sequence shown here is derived from an EMBL/GenBank/DDBJ whole genome shotgun (WGS) entry which is preliminary data.</text>
</comment>
<gene>
    <name evidence="1" type="ORF">PBS003_LOCUS5505</name>
</gene>
<organism evidence="1 2">
    <name type="scientific">Peronospora belbahrii</name>
    <dbReference type="NCBI Taxonomy" id="622444"/>
    <lineage>
        <taxon>Eukaryota</taxon>
        <taxon>Sar</taxon>
        <taxon>Stramenopiles</taxon>
        <taxon>Oomycota</taxon>
        <taxon>Peronosporomycetes</taxon>
        <taxon>Peronosporales</taxon>
        <taxon>Peronosporaceae</taxon>
        <taxon>Peronospora</taxon>
    </lineage>
</organism>
<dbReference type="Proteomes" id="UP001160483">
    <property type="component" value="Unassembled WGS sequence"/>
</dbReference>
<evidence type="ECO:0000313" key="1">
    <source>
        <dbReference type="EMBL" id="CAH0478827.1"/>
    </source>
</evidence>